<dbReference type="AlphaFoldDB" id="A0A1Y2GWY0"/>
<keyword evidence="1" id="KW-0732">Signal</keyword>
<proteinExistence type="predicted"/>
<name>A0A1Y2GWY0_9FUNG</name>
<keyword evidence="3" id="KW-1185">Reference proteome</keyword>
<evidence type="ECO:0000256" key="1">
    <source>
        <dbReference type="SAM" id="SignalP"/>
    </source>
</evidence>
<feature type="chain" id="PRO_5012260137" evidence="1">
    <location>
        <begin position="18"/>
        <end position="102"/>
    </location>
</feature>
<dbReference type="InParanoid" id="A0A1Y2GWY0"/>
<evidence type="ECO:0000313" key="3">
    <source>
        <dbReference type="Proteomes" id="UP000193648"/>
    </source>
</evidence>
<dbReference type="EMBL" id="MCFF01000007">
    <property type="protein sequence ID" value="ORZ26281.1"/>
    <property type="molecule type" value="Genomic_DNA"/>
</dbReference>
<sequence length="102" mass="12311">MLALWAWWVWWVCRVYRMDNEHCMREAGSYQLQLLLLLLLLFPHFEIQGFGVPVPEVLHVDVDKEMGMNTVVVFERVHCLDLKKNCCWRWFGREKDDGWQSL</sequence>
<feature type="signal peptide" evidence="1">
    <location>
        <begin position="1"/>
        <end position="17"/>
    </location>
</feature>
<dbReference type="Proteomes" id="UP000193648">
    <property type="component" value="Unassembled WGS sequence"/>
</dbReference>
<comment type="caution">
    <text evidence="2">The sequence shown here is derived from an EMBL/GenBank/DDBJ whole genome shotgun (WGS) entry which is preliminary data.</text>
</comment>
<protein>
    <submittedName>
        <fullName evidence="2">Uncharacterized protein</fullName>
    </submittedName>
</protein>
<accession>A0A1Y2GWY0</accession>
<reference evidence="2 3" key="1">
    <citation type="submission" date="2016-07" db="EMBL/GenBank/DDBJ databases">
        <title>Pervasive Adenine N6-methylation of Active Genes in Fungi.</title>
        <authorList>
            <consortium name="DOE Joint Genome Institute"/>
            <person name="Mondo S.J."/>
            <person name="Dannebaum R.O."/>
            <person name="Kuo R.C."/>
            <person name="Labutti K."/>
            <person name="Haridas S."/>
            <person name="Kuo A."/>
            <person name="Salamov A."/>
            <person name="Ahrendt S.R."/>
            <person name="Lipzen A."/>
            <person name="Sullivan W."/>
            <person name="Andreopoulos W.B."/>
            <person name="Clum A."/>
            <person name="Lindquist E."/>
            <person name="Daum C."/>
            <person name="Ramamoorthy G.K."/>
            <person name="Gryganskyi A."/>
            <person name="Culley D."/>
            <person name="Magnuson J.K."/>
            <person name="James T.Y."/>
            <person name="O'Malley M.A."/>
            <person name="Stajich J.E."/>
            <person name="Spatafora J.W."/>
            <person name="Visel A."/>
            <person name="Grigoriev I.V."/>
        </authorList>
    </citation>
    <scope>NUCLEOTIDE SEQUENCE [LARGE SCALE GENOMIC DNA]</scope>
    <source>
        <strain evidence="2 3">NRRL 3116</strain>
    </source>
</reference>
<dbReference type="GeneID" id="33565054"/>
<dbReference type="RefSeq" id="XP_021884046.1">
    <property type="nucleotide sequence ID" value="XM_022023210.1"/>
</dbReference>
<evidence type="ECO:0000313" key="2">
    <source>
        <dbReference type="EMBL" id="ORZ26281.1"/>
    </source>
</evidence>
<gene>
    <name evidence="2" type="ORF">BCR41DRAFT_348047</name>
</gene>
<organism evidence="2 3">
    <name type="scientific">Lobosporangium transversale</name>
    <dbReference type="NCBI Taxonomy" id="64571"/>
    <lineage>
        <taxon>Eukaryota</taxon>
        <taxon>Fungi</taxon>
        <taxon>Fungi incertae sedis</taxon>
        <taxon>Mucoromycota</taxon>
        <taxon>Mortierellomycotina</taxon>
        <taxon>Mortierellomycetes</taxon>
        <taxon>Mortierellales</taxon>
        <taxon>Mortierellaceae</taxon>
        <taxon>Lobosporangium</taxon>
    </lineage>
</organism>